<protein>
    <recommendedName>
        <fullName evidence="6">Ig-like domain-containing protein</fullName>
    </recommendedName>
</protein>
<keyword evidence="5" id="KW-1133">Transmembrane helix</keyword>
<dbReference type="Proteomes" id="UP001501940">
    <property type="component" value="Chromosome 14"/>
</dbReference>
<dbReference type="InterPro" id="IPR036179">
    <property type="entry name" value="Ig-like_dom_sf"/>
</dbReference>
<keyword evidence="8" id="KW-1185">Reference proteome</keyword>
<keyword evidence="3" id="KW-1015">Disulfide bond</keyword>
<evidence type="ECO:0000256" key="3">
    <source>
        <dbReference type="ARBA" id="ARBA00023157"/>
    </source>
</evidence>
<dbReference type="PANTHER" id="PTHR44991">
    <property type="entry name" value="IMMUNOGLOBULIN SUPERFAMILY MEMBER 5"/>
    <property type="match status" value="1"/>
</dbReference>
<dbReference type="PANTHER" id="PTHR44991:SF1">
    <property type="entry name" value="IMMUNOGLOBULIN SUPERFAMILY MEMBER 5"/>
    <property type="match status" value="1"/>
</dbReference>
<evidence type="ECO:0000256" key="4">
    <source>
        <dbReference type="SAM" id="MobiDB-lite"/>
    </source>
</evidence>
<evidence type="ECO:0000256" key="2">
    <source>
        <dbReference type="ARBA" id="ARBA00023136"/>
    </source>
</evidence>
<evidence type="ECO:0000256" key="5">
    <source>
        <dbReference type="SAM" id="Phobius"/>
    </source>
</evidence>
<name>A0A3Q1CWY3_AMPOC</name>
<dbReference type="InterPro" id="IPR003599">
    <property type="entry name" value="Ig_sub"/>
</dbReference>
<reference evidence="7" key="2">
    <citation type="submission" date="2025-08" db="UniProtKB">
        <authorList>
            <consortium name="Ensembl"/>
        </authorList>
    </citation>
    <scope>IDENTIFICATION</scope>
</reference>
<feature type="region of interest" description="Disordered" evidence="4">
    <location>
        <begin position="297"/>
        <end position="327"/>
    </location>
</feature>
<dbReference type="InterPro" id="IPR013783">
    <property type="entry name" value="Ig-like_fold"/>
</dbReference>
<dbReference type="PROSITE" id="PS50835">
    <property type="entry name" value="IG_LIKE"/>
    <property type="match status" value="1"/>
</dbReference>
<dbReference type="InterPro" id="IPR013162">
    <property type="entry name" value="CD80_C2-set"/>
</dbReference>
<feature type="region of interest" description="Disordered" evidence="4">
    <location>
        <begin position="357"/>
        <end position="383"/>
    </location>
</feature>
<reference evidence="7 8" key="1">
    <citation type="submission" date="2022-01" db="EMBL/GenBank/DDBJ databases">
        <title>A chromosome-scale genome assembly of the false clownfish, Amphiprion ocellaris.</title>
        <authorList>
            <person name="Ryu T."/>
        </authorList>
    </citation>
    <scope>NUCLEOTIDE SEQUENCE [LARGE SCALE GENOMIC DNA]</scope>
</reference>
<dbReference type="STRING" id="80972.ENSAOCP00000030109"/>
<dbReference type="Ensembl" id="ENSAOCT00000024826.2">
    <property type="protein sequence ID" value="ENSAOCP00000030109.2"/>
    <property type="gene ID" value="ENSAOCG00000020836.2"/>
</dbReference>
<evidence type="ECO:0000313" key="7">
    <source>
        <dbReference type="Ensembl" id="ENSAOCP00000030109.2"/>
    </source>
</evidence>
<keyword evidence="2 5" id="KW-0472">Membrane</keyword>
<proteinExistence type="predicted"/>
<sequence length="383" mass="41718">MHGRWLKLQEDDFSEVLLSGGEMHNEINNTSMTVSWKSWANLLHICLLLCATGVVSEEVQLEPLNSTVLEGSDVRFNATVVGTWQIMTWTVQEFLVLTVDTTGDITPSSEQFSARFCSSDNSCVEFTIHNVTRSQSGSVTCTVQGSFRPTTAQLYVQESGAVSIVGGNMTVNQDQQVEFQCVTTAWFPAPAISWTRNGAAVNSSLYNTTSMTDGDSFNSTSILQFQAVSNTTVTCLATVPTLPNPQSSSVFLEVVPKPPDWTVLIAVVVSFGSAALLALLIIGIIFCYKRRKEQKPNYQDDMRRVRTQSQLSGVNAASRKRGQDNAAYVPEGQTNVAPSELTDGGFFQMPDVVNITHTGTGSSSTDNTGDESGFKKHRHVTIV</sequence>
<feature type="transmembrane region" description="Helical" evidence="5">
    <location>
        <begin position="261"/>
        <end position="288"/>
    </location>
</feature>
<comment type="subcellular location">
    <subcellularLocation>
        <location evidence="1">Membrane</location>
        <topology evidence="1">Single-pass membrane protein</topology>
    </subcellularLocation>
</comment>
<dbReference type="SMART" id="SM00409">
    <property type="entry name" value="IG"/>
    <property type="match status" value="2"/>
</dbReference>
<dbReference type="InterPro" id="IPR007110">
    <property type="entry name" value="Ig-like_dom"/>
</dbReference>
<feature type="compositionally biased region" description="Low complexity" evidence="4">
    <location>
        <begin position="358"/>
        <end position="371"/>
    </location>
</feature>
<dbReference type="OMA" id="HSSYYFV"/>
<evidence type="ECO:0000313" key="8">
    <source>
        <dbReference type="Proteomes" id="UP001501940"/>
    </source>
</evidence>
<evidence type="ECO:0000256" key="1">
    <source>
        <dbReference type="ARBA" id="ARBA00004167"/>
    </source>
</evidence>
<dbReference type="AlphaFoldDB" id="A0A3Q1CWY3"/>
<accession>A0A3Q1CWY3</accession>
<dbReference type="Gene3D" id="2.60.40.10">
    <property type="entry name" value="Immunoglobulins"/>
    <property type="match status" value="2"/>
</dbReference>
<dbReference type="GeneTree" id="ENSGT00940000165615"/>
<dbReference type="GO" id="GO:0016020">
    <property type="term" value="C:membrane"/>
    <property type="evidence" value="ECO:0007669"/>
    <property type="project" value="UniProtKB-SubCell"/>
</dbReference>
<organism evidence="7 8">
    <name type="scientific">Amphiprion ocellaris</name>
    <name type="common">Clown anemonefish</name>
    <dbReference type="NCBI Taxonomy" id="80972"/>
    <lineage>
        <taxon>Eukaryota</taxon>
        <taxon>Metazoa</taxon>
        <taxon>Chordata</taxon>
        <taxon>Craniata</taxon>
        <taxon>Vertebrata</taxon>
        <taxon>Euteleostomi</taxon>
        <taxon>Actinopterygii</taxon>
        <taxon>Neopterygii</taxon>
        <taxon>Teleostei</taxon>
        <taxon>Neoteleostei</taxon>
        <taxon>Acanthomorphata</taxon>
        <taxon>Ovalentaria</taxon>
        <taxon>Pomacentridae</taxon>
        <taxon>Amphiprion</taxon>
    </lineage>
</organism>
<evidence type="ECO:0000259" key="6">
    <source>
        <dbReference type="PROSITE" id="PS50835"/>
    </source>
</evidence>
<dbReference type="SUPFAM" id="SSF48726">
    <property type="entry name" value="Immunoglobulin"/>
    <property type="match status" value="2"/>
</dbReference>
<keyword evidence="5" id="KW-0812">Transmembrane</keyword>
<dbReference type="Pfam" id="PF08205">
    <property type="entry name" value="C2-set_2"/>
    <property type="match status" value="1"/>
</dbReference>
<feature type="domain" description="Ig-like" evidence="6">
    <location>
        <begin position="149"/>
        <end position="251"/>
    </location>
</feature>
<reference evidence="7" key="3">
    <citation type="submission" date="2025-09" db="UniProtKB">
        <authorList>
            <consortium name="Ensembl"/>
        </authorList>
    </citation>
    <scope>IDENTIFICATION</scope>
</reference>